<feature type="region of interest" description="Disordered" evidence="1">
    <location>
        <begin position="1"/>
        <end position="27"/>
    </location>
</feature>
<comment type="caution">
    <text evidence="2">The sequence shown here is derived from an EMBL/GenBank/DDBJ whole genome shotgun (WGS) entry which is preliminary data.</text>
</comment>
<sequence length="169" mass="19021">MNMYPPGPGPRHPGSAPIARPTGPVASGAPVRDFLNTAPRPGVSEGYVVLPRSLAEAMPLPWQQHMAHLLHEFHQVYAHLDWPEYRVVPSRRERLVDLDEDQLAEVGCMVEIDTDGELVYRERNGRRIEHPERQEVLVSCLDPIPSQHHNANQDTPPRGFPVQQAPNWG</sequence>
<dbReference type="EMBL" id="BSSD01000005">
    <property type="protein sequence ID" value="GLW92553.1"/>
    <property type="molecule type" value="Genomic_DNA"/>
</dbReference>
<feature type="compositionally biased region" description="Pro residues" evidence="1">
    <location>
        <begin position="1"/>
        <end position="11"/>
    </location>
</feature>
<evidence type="ECO:0000313" key="3">
    <source>
        <dbReference type="Proteomes" id="UP001165042"/>
    </source>
</evidence>
<evidence type="ECO:0000313" key="2">
    <source>
        <dbReference type="EMBL" id="GLW92553.1"/>
    </source>
</evidence>
<reference evidence="2" key="1">
    <citation type="submission" date="2023-02" db="EMBL/GenBank/DDBJ databases">
        <title>Actinokineospora globicatena NBRC 15670.</title>
        <authorList>
            <person name="Ichikawa N."/>
            <person name="Sato H."/>
            <person name="Tonouchi N."/>
        </authorList>
    </citation>
    <scope>NUCLEOTIDE SEQUENCE</scope>
    <source>
        <strain evidence="2">NBRC 15670</strain>
    </source>
</reference>
<protein>
    <submittedName>
        <fullName evidence="2">Uncharacterized protein</fullName>
    </submittedName>
</protein>
<feature type="region of interest" description="Disordered" evidence="1">
    <location>
        <begin position="144"/>
        <end position="169"/>
    </location>
</feature>
<dbReference type="AlphaFoldDB" id="A0A9W6VB25"/>
<evidence type="ECO:0000256" key="1">
    <source>
        <dbReference type="SAM" id="MobiDB-lite"/>
    </source>
</evidence>
<proteinExistence type="predicted"/>
<dbReference type="Proteomes" id="UP001165042">
    <property type="component" value="Unassembled WGS sequence"/>
</dbReference>
<keyword evidence="3" id="KW-1185">Reference proteome</keyword>
<accession>A0A9W6VB25</accession>
<name>A0A9W6VB25_9PSEU</name>
<gene>
    <name evidence="2" type="ORF">Aglo03_33690</name>
</gene>
<organism evidence="2 3">
    <name type="scientific">Actinokineospora globicatena</name>
    <dbReference type="NCBI Taxonomy" id="103729"/>
    <lineage>
        <taxon>Bacteria</taxon>
        <taxon>Bacillati</taxon>
        <taxon>Actinomycetota</taxon>
        <taxon>Actinomycetes</taxon>
        <taxon>Pseudonocardiales</taxon>
        <taxon>Pseudonocardiaceae</taxon>
        <taxon>Actinokineospora</taxon>
    </lineage>
</organism>